<keyword evidence="3" id="KW-0238">DNA-binding</keyword>
<evidence type="ECO:0000256" key="1">
    <source>
        <dbReference type="ARBA" id="ARBA00004123"/>
    </source>
</evidence>
<evidence type="ECO:0000313" key="7">
    <source>
        <dbReference type="EMBL" id="KAF4631881.1"/>
    </source>
</evidence>
<gene>
    <name evidence="7" type="ORF">G7Y89_g6243</name>
</gene>
<keyword evidence="2" id="KW-0805">Transcription regulation</keyword>
<evidence type="ECO:0000256" key="3">
    <source>
        <dbReference type="ARBA" id="ARBA00023125"/>
    </source>
</evidence>
<sequence length="601" mass="68141">MENTLKADGMNPSAPSFSNDHETSTILRAVFLALERRQSVSKVCERPSALVKAQPRKRRHPEKSYLSKSRVEKLEEKLDDLVNLLTTSHEVGPREAPSRSTSAKPADGNGNSVNQASESTASSPDQARLWDNRLLIGGPLEIRFGLPPESAKDIKARLETMGKETPIYRLPHIDLGSEDAGHLLHIFRDEMNPNFPFISIPDSVTASELRRDRPSLYTSVMAVTSRNSSQQISLGKLFMKQVANRMVVDGERNIDLLLGILTFSAWCCRHFSNIPGFTVLLTSASTLVGDLGLHRPPAKQTERTLEERRALLGYYCIHSIISTFFRRLEPPRWTPYHDDCCEILSNAGVHRDDKYAVALLKIQLLGEKICQSPWHDVSDTSTTAAPPILYMKGLQEQSKDVERSTIFEQQNNVSVLLSYQNTNVVLYKFGLSKSSALSMFTFREFNRLEYLYTCLQAVKSFFDTWLTMPISRLHTYSIPMSCQVTWNLGILQLLSTFEHPDWDLTWVKETIDFTELLGKLAGRFNQGKEVLGMDAYTTDRVDIYSHIGRIFAWMKTYFEGQPGHNHNNFDLSNAGGFVDFDFLNDVWMGDTFGPWEYQSVQ</sequence>
<evidence type="ECO:0000256" key="6">
    <source>
        <dbReference type="SAM" id="MobiDB-lite"/>
    </source>
</evidence>
<dbReference type="PANTHER" id="PTHR31845">
    <property type="entry name" value="FINGER DOMAIN PROTEIN, PUTATIVE-RELATED"/>
    <property type="match status" value="1"/>
</dbReference>
<feature type="region of interest" description="Disordered" evidence="6">
    <location>
        <begin position="1"/>
        <end position="20"/>
    </location>
</feature>
<dbReference type="GO" id="GO:0000981">
    <property type="term" value="F:DNA-binding transcription factor activity, RNA polymerase II-specific"/>
    <property type="evidence" value="ECO:0007669"/>
    <property type="project" value="TreeGrafter"/>
</dbReference>
<dbReference type="Proteomes" id="UP000566819">
    <property type="component" value="Unassembled WGS sequence"/>
</dbReference>
<protein>
    <recommendedName>
        <fullName evidence="9">Transcription factor domain-containing protein</fullName>
    </recommendedName>
</protein>
<feature type="region of interest" description="Disordered" evidence="6">
    <location>
        <begin position="43"/>
        <end position="68"/>
    </location>
</feature>
<comment type="caution">
    <text evidence="7">The sequence shown here is derived from an EMBL/GenBank/DDBJ whole genome shotgun (WGS) entry which is preliminary data.</text>
</comment>
<keyword evidence="5" id="KW-0539">Nucleus</keyword>
<evidence type="ECO:0000256" key="4">
    <source>
        <dbReference type="ARBA" id="ARBA00023163"/>
    </source>
</evidence>
<organism evidence="7 8">
    <name type="scientific">Cudoniella acicularis</name>
    <dbReference type="NCBI Taxonomy" id="354080"/>
    <lineage>
        <taxon>Eukaryota</taxon>
        <taxon>Fungi</taxon>
        <taxon>Dikarya</taxon>
        <taxon>Ascomycota</taxon>
        <taxon>Pezizomycotina</taxon>
        <taxon>Leotiomycetes</taxon>
        <taxon>Helotiales</taxon>
        <taxon>Tricladiaceae</taxon>
        <taxon>Cudoniella</taxon>
    </lineage>
</organism>
<evidence type="ECO:0000313" key="8">
    <source>
        <dbReference type="Proteomes" id="UP000566819"/>
    </source>
</evidence>
<evidence type="ECO:0000256" key="2">
    <source>
        <dbReference type="ARBA" id="ARBA00023015"/>
    </source>
</evidence>
<dbReference type="PANTHER" id="PTHR31845:SF32">
    <property type="entry name" value="MISCELLANEOUS ZN(II)2CYS6 TRANSCRIPTION FACTOR (EUROFUNG)-RELATED"/>
    <property type="match status" value="1"/>
</dbReference>
<dbReference type="EMBL" id="JAAMPI010000400">
    <property type="protein sequence ID" value="KAF4631881.1"/>
    <property type="molecule type" value="Genomic_DNA"/>
</dbReference>
<proteinExistence type="predicted"/>
<keyword evidence="4" id="KW-0804">Transcription</keyword>
<dbReference type="GO" id="GO:0000976">
    <property type="term" value="F:transcription cis-regulatory region binding"/>
    <property type="evidence" value="ECO:0007669"/>
    <property type="project" value="TreeGrafter"/>
</dbReference>
<dbReference type="OrthoDB" id="1600564at2759"/>
<accession>A0A8H4RN43</accession>
<keyword evidence="8" id="KW-1185">Reference proteome</keyword>
<feature type="compositionally biased region" description="Polar residues" evidence="6">
    <location>
        <begin position="98"/>
        <end position="125"/>
    </location>
</feature>
<name>A0A8H4RN43_9HELO</name>
<evidence type="ECO:0008006" key="9">
    <source>
        <dbReference type="Google" id="ProtNLM"/>
    </source>
</evidence>
<comment type="subcellular location">
    <subcellularLocation>
        <location evidence="1">Nucleus</location>
    </subcellularLocation>
</comment>
<dbReference type="InterPro" id="IPR051089">
    <property type="entry name" value="prtT"/>
</dbReference>
<dbReference type="CDD" id="cd12148">
    <property type="entry name" value="fungal_TF_MHR"/>
    <property type="match status" value="1"/>
</dbReference>
<evidence type="ECO:0000256" key="5">
    <source>
        <dbReference type="ARBA" id="ARBA00023242"/>
    </source>
</evidence>
<dbReference type="AlphaFoldDB" id="A0A8H4RN43"/>
<feature type="region of interest" description="Disordered" evidence="6">
    <location>
        <begin position="87"/>
        <end position="125"/>
    </location>
</feature>
<dbReference type="GO" id="GO:0005634">
    <property type="term" value="C:nucleus"/>
    <property type="evidence" value="ECO:0007669"/>
    <property type="project" value="UniProtKB-SubCell"/>
</dbReference>
<reference evidence="7 8" key="1">
    <citation type="submission" date="2020-03" db="EMBL/GenBank/DDBJ databases">
        <title>Draft Genome Sequence of Cudoniella acicularis.</title>
        <authorList>
            <person name="Buettner E."/>
            <person name="Kellner H."/>
        </authorList>
    </citation>
    <scope>NUCLEOTIDE SEQUENCE [LARGE SCALE GENOMIC DNA]</scope>
    <source>
        <strain evidence="7 8">DSM 108380</strain>
    </source>
</reference>